<dbReference type="GO" id="GO:0005886">
    <property type="term" value="C:plasma membrane"/>
    <property type="evidence" value="ECO:0007669"/>
    <property type="project" value="UniProtKB-SubCell"/>
</dbReference>
<dbReference type="Pfam" id="PF06808">
    <property type="entry name" value="DctM"/>
    <property type="match status" value="1"/>
</dbReference>
<proteinExistence type="inferred from homology"/>
<dbReference type="RefSeq" id="WP_340327668.1">
    <property type="nucleotide sequence ID" value="NZ_JAZHOF010000001.1"/>
</dbReference>
<evidence type="ECO:0000256" key="1">
    <source>
        <dbReference type="ARBA" id="ARBA00004429"/>
    </source>
</evidence>
<feature type="transmembrane region" description="Helical" evidence="7">
    <location>
        <begin position="169"/>
        <end position="193"/>
    </location>
</feature>
<keyword evidence="10" id="KW-1185">Reference proteome</keyword>
<feature type="transmembrane region" description="Helical" evidence="7">
    <location>
        <begin position="344"/>
        <end position="364"/>
    </location>
</feature>
<dbReference type="NCBIfam" id="TIGR00786">
    <property type="entry name" value="dctM"/>
    <property type="match status" value="1"/>
</dbReference>
<feature type="transmembrane region" description="Helical" evidence="7">
    <location>
        <begin position="49"/>
        <end position="66"/>
    </location>
</feature>
<evidence type="ECO:0000256" key="4">
    <source>
        <dbReference type="ARBA" id="ARBA00022692"/>
    </source>
</evidence>
<feature type="transmembrane region" description="Helical" evidence="7">
    <location>
        <begin position="214"/>
        <end position="235"/>
    </location>
</feature>
<feature type="transmembrane region" description="Helical" evidence="7">
    <location>
        <begin position="280"/>
        <end position="304"/>
    </location>
</feature>
<comment type="subunit">
    <text evidence="7">The complex comprises the extracytoplasmic solute receptor protein and the two transmembrane proteins.</text>
</comment>
<keyword evidence="5 7" id="KW-1133">Transmembrane helix</keyword>
<reference evidence="9 10" key="1">
    <citation type="submission" date="2024-02" db="EMBL/GenBank/DDBJ databases">
        <title>Genome analysis and characterization of Microbaculum marinisediminis sp. nov., isolated from marine sediment.</title>
        <authorList>
            <person name="Du Z.-J."/>
            <person name="Ye Y.-Q."/>
            <person name="Zhang Z.-R."/>
            <person name="Yuan S.-M."/>
            <person name="Zhang X.-Y."/>
        </authorList>
    </citation>
    <scope>NUCLEOTIDE SEQUENCE [LARGE SCALE GENOMIC DNA]</scope>
    <source>
        <strain evidence="9 10">SDUM1044001</strain>
    </source>
</reference>
<dbReference type="GO" id="GO:0022857">
    <property type="term" value="F:transmembrane transporter activity"/>
    <property type="evidence" value="ECO:0007669"/>
    <property type="project" value="UniProtKB-UniRule"/>
</dbReference>
<keyword evidence="7" id="KW-0813">Transport</keyword>
<comment type="similarity">
    <text evidence="7">Belongs to the TRAP transporter large permease family.</text>
</comment>
<dbReference type="PANTHER" id="PTHR33362:SF2">
    <property type="entry name" value="TRAP TRANSPORTER LARGE PERMEASE PROTEIN"/>
    <property type="match status" value="1"/>
</dbReference>
<keyword evidence="4 7" id="KW-0812">Transmembrane</keyword>
<keyword evidence="6 7" id="KW-0472">Membrane</keyword>
<gene>
    <name evidence="9" type="ORF">V3328_00465</name>
</gene>
<keyword evidence="2" id="KW-1003">Cell membrane</keyword>
<dbReference type="PIRSF" id="PIRSF006066">
    <property type="entry name" value="HI0050"/>
    <property type="match status" value="1"/>
</dbReference>
<feature type="transmembrane region" description="Helical" evidence="7">
    <location>
        <begin position="241"/>
        <end position="259"/>
    </location>
</feature>
<name>A0AAW9RM58_9HYPH</name>
<comment type="caution">
    <text evidence="9">The sequence shown here is derived from an EMBL/GenBank/DDBJ whole genome shotgun (WGS) entry which is preliminary data.</text>
</comment>
<evidence type="ECO:0000313" key="9">
    <source>
        <dbReference type="EMBL" id="MEJ8569925.1"/>
    </source>
</evidence>
<evidence type="ECO:0000256" key="6">
    <source>
        <dbReference type="ARBA" id="ARBA00023136"/>
    </source>
</evidence>
<feature type="transmembrane region" description="Helical" evidence="7">
    <location>
        <begin position="316"/>
        <end position="337"/>
    </location>
</feature>
<feature type="transmembrane region" description="Helical" evidence="7">
    <location>
        <begin position="404"/>
        <end position="425"/>
    </location>
</feature>
<evidence type="ECO:0000313" key="10">
    <source>
        <dbReference type="Proteomes" id="UP001378188"/>
    </source>
</evidence>
<evidence type="ECO:0000256" key="7">
    <source>
        <dbReference type="RuleBase" id="RU369079"/>
    </source>
</evidence>
<feature type="transmembrane region" description="Helical" evidence="7">
    <location>
        <begin position="103"/>
        <end position="124"/>
    </location>
</feature>
<evidence type="ECO:0000256" key="5">
    <source>
        <dbReference type="ARBA" id="ARBA00022989"/>
    </source>
</evidence>
<evidence type="ECO:0000256" key="3">
    <source>
        <dbReference type="ARBA" id="ARBA00022519"/>
    </source>
</evidence>
<dbReference type="InterPro" id="IPR004681">
    <property type="entry name" value="TRAP_DctM"/>
</dbReference>
<dbReference type="Proteomes" id="UP001378188">
    <property type="component" value="Unassembled WGS sequence"/>
</dbReference>
<dbReference type="AlphaFoldDB" id="A0AAW9RM58"/>
<comment type="function">
    <text evidence="7">Part of the tripartite ATP-independent periplasmic (TRAP) transport system.</text>
</comment>
<organism evidence="9 10">
    <name type="scientific">Microbaculum marinum</name>
    <dbReference type="NCBI Taxonomy" id="1764581"/>
    <lineage>
        <taxon>Bacteria</taxon>
        <taxon>Pseudomonadati</taxon>
        <taxon>Pseudomonadota</taxon>
        <taxon>Alphaproteobacteria</taxon>
        <taxon>Hyphomicrobiales</taxon>
        <taxon>Tepidamorphaceae</taxon>
        <taxon>Microbaculum</taxon>
    </lineage>
</organism>
<accession>A0AAW9RM58</accession>
<protein>
    <recommendedName>
        <fullName evidence="7">TRAP transporter large permease protein</fullName>
    </recommendedName>
</protein>
<feature type="domain" description="TRAP C4-dicarboxylate transport system permease DctM subunit" evidence="8">
    <location>
        <begin position="9"/>
        <end position="427"/>
    </location>
</feature>
<evidence type="ECO:0000259" key="8">
    <source>
        <dbReference type="Pfam" id="PF06808"/>
    </source>
</evidence>
<dbReference type="InterPro" id="IPR010656">
    <property type="entry name" value="DctM"/>
</dbReference>
<feature type="transmembrane region" description="Helical" evidence="7">
    <location>
        <begin position="136"/>
        <end position="163"/>
    </location>
</feature>
<evidence type="ECO:0000256" key="2">
    <source>
        <dbReference type="ARBA" id="ARBA00022475"/>
    </source>
</evidence>
<dbReference type="EMBL" id="JAZHOF010000001">
    <property type="protein sequence ID" value="MEJ8569925.1"/>
    <property type="molecule type" value="Genomic_DNA"/>
</dbReference>
<sequence length="440" mass="45221">MAWLVLVLFILASLAGGAAIAYVTGAAAVLSFILADSSRYLAILPQRILSQIDVFTFLAMPLFILAGELMNRGGVTRALIDLAMVLVGRMKGGLGHVNIAASVFMAGISGSAVADAAALTATLVPEMKARGYSATYAAALTAASSVIGPIIPPSIVMIFYGALMNVSVAALFAGGLLPGLLVALGLFVMNGILARRHGYGTGDALAMPPAGRTLVRAVPALFVPVIIVAGIVFGVVTPTEAAALAVVAALLIAFFYRTIEARPDGATPLTLLLRDIRDGLERTAVLTGSIFMILFAAAIFGYLIAIRDVPQAITDLVGSAGIDGLGYLLLINLVFFVAGMFMDVTMALVLLVPLLVPAAIASGADPVHVGVLSCLNLTIGLITPPFGGCLMIVSATSGVNYLRLSLAVLPFIAIEAVVLVVLILFPDITLVVPAALGLVE</sequence>
<keyword evidence="3 7" id="KW-0997">Cell inner membrane</keyword>
<feature type="transmembrane region" description="Helical" evidence="7">
    <location>
        <begin position="370"/>
        <end position="392"/>
    </location>
</feature>
<dbReference type="PANTHER" id="PTHR33362">
    <property type="entry name" value="SIALIC ACID TRAP TRANSPORTER PERMEASE PROTEIN SIAT-RELATED"/>
    <property type="match status" value="1"/>
</dbReference>
<comment type="subcellular location">
    <subcellularLocation>
        <location evidence="1 7">Cell inner membrane</location>
        <topology evidence="1 7">Multi-pass membrane protein</topology>
    </subcellularLocation>
</comment>